<dbReference type="EMBL" id="VSRR010007366">
    <property type="protein sequence ID" value="MPC46762.1"/>
    <property type="molecule type" value="Genomic_DNA"/>
</dbReference>
<dbReference type="AlphaFoldDB" id="A0A5B7FJU5"/>
<dbReference type="Proteomes" id="UP000324222">
    <property type="component" value="Unassembled WGS sequence"/>
</dbReference>
<evidence type="ECO:0000313" key="2">
    <source>
        <dbReference type="Proteomes" id="UP000324222"/>
    </source>
</evidence>
<proteinExistence type="predicted"/>
<evidence type="ECO:0000313" key="1">
    <source>
        <dbReference type="EMBL" id="MPC46762.1"/>
    </source>
</evidence>
<accession>A0A5B7FJU5</accession>
<reference evidence="1 2" key="1">
    <citation type="submission" date="2019-05" db="EMBL/GenBank/DDBJ databases">
        <title>Another draft genome of Portunus trituberculatus and its Hox gene families provides insights of decapod evolution.</title>
        <authorList>
            <person name="Jeong J.-H."/>
            <person name="Song I."/>
            <person name="Kim S."/>
            <person name="Choi T."/>
            <person name="Kim D."/>
            <person name="Ryu S."/>
            <person name="Kim W."/>
        </authorList>
    </citation>
    <scope>NUCLEOTIDE SEQUENCE [LARGE SCALE GENOMIC DNA]</scope>
    <source>
        <tissue evidence="1">Muscle</tissue>
    </source>
</reference>
<comment type="caution">
    <text evidence="1">The sequence shown here is derived from an EMBL/GenBank/DDBJ whole genome shotgun (WGS) entry which is preliminary data.</text>
</comment>
<keyword evidence="2" id="KW-1185">Reference proteome</keyword>
<name>A0A5B7FJU5_PORTR</name>
<sequence length="121" mass="13753">MSEPSGHNVFTDCFLRVIPPRLGWDILVTQSVPCLDSHYYVPSREFPWPGLPKPPHRQTLIDSTRLKLSQKTRSSAKSTRVVEGDSKILEPPETSITNWIELSCQGWKSVSGFLSVRWSDK</sequence>
<organism evidence="1 2">
    <name type="scientific">Portunus trituberculatus</name>
    <name type="common">Swimming crab</name>
    <name type="synonym">Neptunus trituberculatus</name>
    <dbReference type="NCBI Taxonomy" id="210409"/>
    <lineage>
        <taxon>Eukaryota</taxon>
        <taxon>Metazoa</taxon>
        <taxon>Ecdysozoa</taxon>
        <taxon>Arthropoda</taxon>
        <taxon>Crustacea</taxon>
        <taxon>Multicrustacea</taxon>
        <taxon>Malacostraca</taxon>
        <taxon>Eumalacostraca</taxon>
        <taxon>Eucarida</taxon>
        <taxon>Decapoda</taxon>
        <taxon>Pleocyemata</taxon>
        <taxon>Brachyura</taxon>
        <taxon>Eubrachyura</taxon>
        <taxon>Portunoidea</taxon>
        <taxon>Portunidae</taxon>
        <taxon>Portuninae</taxon>
        <taxon>Portunus</taxon>
    </lineage>
</organism>
<protein>
    <submittedName>
        <fullName evidence="1">Uncharacterized protein</fullName>
    </submittedName>
</protein>
<gene>
    <name evidence="1" type="ORF">E2C01_040488</name>
</gene>